<keyword evidence="7" id="KW-1185">Reference proteome</keyword>
<dbReference type="Gene3D" id="2.60.40.10">
    <property type="entry name" value="Immunoglobulins"/>
    <property type="match status" value="1"/>
</dbReference>
<evidence type="ECO:0000259" key="5">
    <source>
        <dbReference type="PROSITE" id="PS50835"/>
    </source>
</evidence>
<dbReference type="InterPro" id="IPR007110">
    <property type="entry name" value="Ig-like_dom"/>
</dbReference>
<keyword evidence="3" id="KW-0732">Signal</keyword>
<feature type="disulfide bond" evidence="1">
    <location>
        <begin position="461"/>
        <end position="470"/>
    </location>
</feature>
<dbReference type="SUPFAM" id="SSF48726">
    <property type="entry name" value="Immunoglobulin"/>
    <property type="match status" value="1"/>
</dbReference>
<evidence type="ECO:0000259" key="4">
    <source>
        <dbReference type="PROSITE" id="PS50026"/>
    </source>
</evidence>
<accession>A0ABM5K0Q5</accession>
<keyword evidence="1" id="KW-0245">EGF-like domain</keyword>
<dbReference type="CDD" id="cd00096">
    <property type="entry name" value="Ig"/>
    <property type="match status" value="1"/>
</dbReference>
<evidence type="ECO:0000313" key="7">
    <source>
        <dbReference type="Proteomes" id="UP001652700"/>
    </source>
</evidence>
<comment type="caution">
    <text evidence="1">Lacks conserved residue(s) required for the propagation of feature annotation.</text>
</comment>
<dbReference type="InterPro" id="IPR000742">
    <property type="entry name" value="EGF"/>
</dbReference>
<reference evidence="6" key="1">
    <citation type="submission" date="2025-05" db="UniProtKB">
        <authorList>
            <consortium name="EnsemblMetazoa"/>
        </authorList>
    </citation>
    <scope>IDENTIFICATION</scope>
</reference>
<evidence type="ECO:0000313" key="6">
    <source>
        <dbReference type="EnsemblMetazoa" id="XP_050503766.1"/>
    </source>
</evidence>
<dbReference type="SUPFAM" id="SSF57196">
    <property type="entry name" value="EGF/Laminin"/>
    <property type="match status" value="1"/>
</dbReference>
<feature type="domain" description="Ig-like" evidence="5">
    <location>
        <begin position="327"/>
        <end position="418"/>
    </location>
</feature>
<dbReference type="Gene3D" id="2.10.25.10">
    <property type="entry name" value="Laminin"/>
    <property type="match status" value="1"/>
</dbReference>
<dbReference type="RefSeq" id="XP_050503766.1">
    <property type="nucleotide sequence ID" value="XM_050647809.1"/>
</dbReference>
<organism evidence="6 7">
    <name type="scientific">Diabrotica virgifera virgifera</name>
    <name type="common">western corn rootworm</name>
    <dbReference type="NCBI Taxonomy" id="50390"/>
    <lineage>
        <taxon>Eukaryota</taxon>
        <taxon>Metazoa</taxon>
        <taxon>Ecdysozoa</taxon>
        <taxon>Arthropoda</taxon>
        <taxon>Hexapoda</taxon>
        <taxon>Insecta</taxon>
        <taxon>Pterygota</taxon>
        <taxon>Neoptera</taxon>
        <taxon>Endopterygota</taxon>
        <taxon>Coleoptera</taxon>
        <taxon>Polyphaga</taxon>
        <taxon>Cucujiformia</taxon>
        <taxon>Chrysomeloidea</taxon>
        <taxon>Chrysomelidae</taxon>
        <taxon>Galerucinae</taxon>
        <taxon>Diabroticina</taxon>
        <taxon>Diabroticites</taxon>
        <taxon>Diabrotica</taxon>
    </lineage>
</organism>
<dbReference type="GeneID" id="114327163"/>
<feature type="domain" description="EGF-like" evidence="4">
    <location>
        <begin position="429"/>
        <end position="471"/>
    </location>
</feature>
<dbReference type="InterPro" id="IPR036179">
    <property type="entry name" value="Ig-like_dom_sf"/>
</dbReference>
<dbReference type="PROSITE" id="PS51257">
    <property type="entry name" value="PROKAR_LIPOPROTEIN"/>
    <property type="match status" value="1"/>
</dbReference>
<dbReference type="PROSITE" id="PS50026">
    <property type="entry name" value="EGF_3"/>
    <property type="match status" value="1"/>
</dbReference>
<dbReference type="Proteomes" id="UP001652700">
    <property type="component" value="Unplaced"/>
</dbReference>
<evidence type="ECO:0000256" key="3">
    <source>
        <dbReference type="SAM" id="SignalP"/>
    </source>
</evidence>
<dbReference type="InterPro" id="IPR013783">
    <property type="entry name" value="Ig-like_fold"/>
</dbReference>
<evidence type="ECO:0000256" key="2">
    <source>
        <dbReference type="SAM" id="MobiDB-lite"/>
    </source>
</evidence>
<feature type="region of interest" description="Disordered" evidence="2">
    <location>
        <begin position="184"/>
        <end position="204"/>
    </location>
</feature>
<keyword evidence="1" id="KW-1015">Disulfide bond</keyword>
<sequence>MYQKCVCFLFLVILVVLSCSGFHIDNLAMADLSKKSFRTSTHTYSNTDEKNSYVQRPHKIRHHRLWRTQVHNRHPKPHIDMFVYPPPPHFSSKPNPTTNIFPPSGESNTGEISYSKYSNSNPILPHRDAIHPRLGEFKLPWFRADSASSEVKENSSQTSPTTFPNENLAQIPPTDFAPVKFIVSRAQRSPSPDRKKIQNRRRNRWTMKQSEDIFTKAYKAKFVVLAEVESKPYKNESNGSCNYYVKVIKDFKDNAANYFGSVNKHLRKMLNTKCELVKEMTTSKKYVLMLNESFELVDKPKPKEKLRQAMRKKISRVCKHGFVPKKPRILDIKEVSPKSRRKIELRNRILICTVQGFPLPKITWRRKNQELHHSRAYNVLYKRRQSKLVIKKPDAEYLGQYECVAETVNGVKTSKNFTLLPQPSESFSSDKKCSESYDKNFCQNGGTCFHEASMNYYGCFCPDNYSGEKCEVKKPSNTSMYPQPDLYACNLGLSTKYNC</sequence>
<dbReference type="PROSITE" id="PS50835">
    <property type="entry name" value="IG_LIKE"/>
    <property type="match status" value="1"/>
</dbReference>
<dbReference type="Pfam" id="PF07679">
    <property type="entry name" value="I-set"/>
    <property type="match status" value="1"/>
</dbReference>
<dbReference type="EnsemblMetazoa" id="XM_050647809.1">
    <property type="protein sequence ID" value="XP_050503766.1"/>
    <property type="gene ID" value="LOC114327163"/>
</dbReference>
<dbReference type="CDD" id="cd00054">
    <property type="entry name" value="EGF_CA"/>
    <property type="match status" value="1"/>
</dbReference>
<feature type="chain" id="PRO_5046181277" description="Protein vein" evidence="3">
    <location>
        <begin position="22"/>
        <end position="499"/>
    </location>
</feature>
<feature type="disulfide bond" evidence="1">
    <location>
        <begin position="442"/>
        <end position="459"/>
    </location>
</feature>
<feature type="signal peptide" evidence="3">
    <location>
        <begin position="1"/>
        <end position="21"/>
    </location>
</feature>
<dbReference type="PROSITE" id="PS00022">
    <property type="entry name" value="EGF_1"/>
    <property type="match status" value="1"/>
</dbReference>
<name>A0ABM5K0Q5_DIAVI</name>
<evidence type="ECO:0000256" key="1">
    <source>
        <dbReference type="PROSITE-ProRule" id="PRU00076"/>
    </source>
</evidence>
<proteinExistence type="predicted"/>
<feature type="region of interest" description="Disordered" evidence="2">
    <location>
        <begin position="150"/>
        <end position="172"/>
    </location>
</feature>
<feature type="compositionally biased region" description="Polar residues" evidence="2">
    <location>
        <begin position="150"/>
        <end position="168"/>
    </location>
</feature>
<dbReference type="InterPro" id="IPR013098">
    <property type="entry name" value="Ig_I-set"/>
</dbReference>
<protein>
    <recommendedName>
        <fullName evidence="8">Protein vein</fullName>
    </recommendedName>
</protein>
<evidence type="ECO:0008006" key="8">
    <source>
        <dbReference type="Google" id="ProtNLM"/>
    </source>
</evidence>